<protein>
    <recommendedName>
        <fullName evidence="2">Ribbon-helix-helix domain-containing protein</fullName>
    </recommendedName>
</protein>
<sequence>MLPPLEAAVEKRSVSIQGHRTSVSLEAPFWRVLKRAARARGISLGALVAAIDAARRVDRVNLSSALRLFALAEAESRAAVALSDPESTLRGPSEDPSDQL</sequence>
<feature type="domain" description="Ribbon-helix-helix" evidence="2">
    <location>
        <begin position="10"/>
        <end position="73"/>
    </location>
</feature>
<proteinExistence type="predicted"/>
<evidence type="ECO:0000313" key="3">
    <source>
        <dbReference type="EMBL" id="KYO55138.1"/>
    </source>
</evidence>
<dbReference type="AlphaFoldDB" id="A0A162LIU2"/>
<dbReference type="OrthoDB" id="7477016at2"/>
<dbReference type="Pfam" id="PF13467">
    <property type="entry name" value="RHH_4"/>
    <property type="match status" value="1"/>
</dbReference>
<dbReference type="Gene3D" id="1.10.3990.20">
    <property type="entry name" value="protein bp1543"/>
    <property type="match status" value="1"/>
</dbReference>
<dbReference type="EMBL" id="LPZR01000071">
    <property type="protein sequence ID" value="KYO55138.1"/>
    <property type="molecule type" value="Genomic_DNA"/>
</dbReference>
<dbReference type="InterPro" id="IPR027373">
    <property type="entry name" value="RHH_dom"/>
</dbReference>
<feature type="region of interest" description="Disordered" evidence="1">
    <location>
        <begin position="80"/>
        <end position="100"/>
    </location>
</feature>
<gene>
    <name evidence="3" type="ORF">AUP44_24195</name>
</gene>
<evidence type="ECO:0000259" key="2">
    <source>
        <dbReference type="Pfam" id="PF13467"/>
    </source>
</evidence>
<accession>A0A162LIU2</accession>
<comment type="caution">
    <text evidence="3">The sequence shown here is derived from an EMBL/GenBank/DDBJ whole genome shotgun (WGS) entry which is preliminary data.</text>
</comment>
<organism evidence="3 4">
    <name type="scientific">Tistrella mobilis</name>
    <dbReference type="NCBI Taxonomy" id="171437"/>
    <lineage>
        <taxon>Bacteria</taxon>
        <taxon>Pseudomonadati</taxon>
        <taxon>Pseudomonadota</taxon>
        <taxon>Alphaproteobacteria</taxon>
        <taxon>Geminicoccales</taxon>
        <taxon>Geminicoccaceae</taxon>
        <taxon>Tistrella</taxon>
    </lineage>
</organism>
<reference evidence="3 4" key="1">
    <citation type="submission" date="2015-12" db="EMBL/GenBank/DDBJ databases">
        <title>Genome sequence of Tistrella mobilis MCCC 1A02139.</title>
        <authorList>
            <person name="Lu L."/>
            <person name="Lai Q."/>
            <person name="Shao Z."/>
            <person name="Qian P."/>
        </authorList>
    </citation>
    <scope>NUCLEOTIDE SEQUENCE [LARGE SCALE GENOMIC DNA]</scope>
    <source>
        <strain evidence="3 4">MCCC 1A02139</strain>
    </source>
</reference>
<dbReference type="Proteomes" id="UP000075787">
    <property type="component" value="Unassembled WGS sequence"/>
</dbReference>
<name>A0A162LIU2_9PROT</name>
<evidence type="ECO:0000256" key="1">
    <source>
        <dbReference type="SAM" id="MobiDB-lite"/>
    </source>
</evidence>
<evidence type="ECO:0000313" key="4">
    <source>
        <dbReference type="Proteomes" id="UP000075787"/>
    </source>
</evidence>
<dbReference type="InterPro" id="IPR038268">
    <property type="entry name" value="RHH_sf"/>
</dbReference>